<accession>A0A7S1PHU0</accession>
<sequence length="947" mass="107735">MRTPTLLQTQSAENNIIIDDTFISDISDDSLRQWCETSLYEKGENPYTLHEIFDKGSEKFKSDFTSKKDRRMADSFYTYLSRQFLRADSPPQSLRFLPVEQHILPKWDDTSLSHSLGINDNAILYLDNCIDVQLGAYMNTGVESLQIFACLVRQRRSNNVKGVDLPVLTDNFGSGKTSCAKNFLSMTRLVYRYLGKRFYALIRRFETEGRGFVFDGESLLRKFLVDSSHESDYTPEPEWRKVVDDLVRIHLVRVYTGLGDALKTYGTEKGYDALLNMITSLRDADAIHIFDDMQNFFAGDSQKNAFVLFRGFRSACEVAVAQHRVPIVIAGRGLGFFSLHSKEKSFDGGVVTPITLQCLKLHHTYLLVHRKLFSDADFQKDDRIRQAAQLVHKVAAGVPLAVERVLDKCENLLKTPEKTHPSQLVSHCLNDTLVEDRISSRLSLALPQFSQGGEREGLLSLFLNLVWLHIANHSVSKTRNVYNFLSSLIQSIITRRGCDPEAANDLVRTETVLARICSLLPGYYDIHGDILRIHLPLISDVTLPPSSLCSTPLAFFQRARNMKATAYHWEECSRQCISAYMLLHDNLLVLDHLSGSTTPSFFSTIHTPDKGYHVDLATGHVVDLCTLAEVSILAKVKSIFKKQVAAPSTVVERGTVPASKGNPIDFALHVFKLILRLSEEWLTEPFQSRASMGPLIDFSVVSENSSADHFKAFLQWTGDFRVRCIAYRLVLISVQDKWGSSNTFDLMREFEKTWMFHCALPVLQKQLCKKHGTPVELHMEHVFLLIAPCANKGSKTYNQYSLLQHGPGSEPTRLTDINAVRLRNKQLKETNEQSFRQYWAWLRNRTQEKSHEKDFKDTSYDQCSMTDHIIVVTNENVKHLYGDVFANIVYKDMPSPEEAQRLYIQANCTDTHSTATFLSERGPISFDLNFKKRSPVESTANSQRKRK</sequence>
<gene>
    <name evidence="1" type="ORF">PCOS0759_LOCUS8878</name>
</gene>
<evidence type="ECO:0000313" key="1">
    <source>
        <dbReference type="EMBL" id="CAD9085624.1"/>
    </source>
</evidence>
<name>A0A7S1PHU0_9EUKA</name>
<organism evidence="1">
    <name type="scientific">Percolomonas cosmopolitus</name>
    <dbReference type="NCBI Taxonomy" id="63605"/>
    <lineage>
        <taxon>Eukaryota</taxon>
        <taxon>Discoba</taxon>
        <taxon>Heterolobosea</taxon>
        <taxon>Tetramitia</taxon>
        <taxon>Eutetramitia</taxon>
        <taxon>Percolomonadidae</taxon>
        <taxon>Percolomonas</taxon>
    </lineage>
</organism>
<reference evidence="1" key="1">
    <citation type="submission" date="2021-01" db="EMBL/GenBank/DDBJ databases">
        <authorList>
            <person name="Corre E."/>
            <person name="Pelletier E."/>
            <person name="Niang G."/>
            <person name="Scheremetjew M."/>
            <person name="Finn R."/>
            <person name="Kale V."/>
            <person name="Holt S."/>
            <person name="Cochrane G."/>
            <person name="Meng A."/>
            <person name="Brown T."/>
            <person name="Cohen L."/>
        </authorList>
    </citation>
    <scope>NUCLEOTIDE SEQUENCE</scope>
    <source>
        <strain evidence="1">WS</strain>
    </source>
</reference>
<proteinExistence type="predicted"/>
<protein>
    <submittedName>
        <fullName evidence="1">Uncharacterized protein</fullName>
    </submittedName>
</protein>
<dbReference type="EMBL" id="HBGD01010799">
    <property type="protein sequence ID" value="CAD9085624.1"/>
    <property type="molecule type" value="Transcribed_RNA"/>
</dbReference>
<dbReference type="AlphaFoldDB" id="A0A7S1PHU0"/>